<reference evidence="5 6" key="1">
    <citation type="submission" date="2020-08" db="EMBL/GenBank/DDBJ databases">
        <title>Genomic Encyclopedia of Type Strains, Phase IV (KMG-IV): sequencing the most valuable type-strain genomes for metagenomic binning, comparative biology and taxonomic classification.</title>
        <authorList>
            <person name="Goeker M."/>
        </authorList>
    </citation>
    <scope>NUCLEOTIDE SEQUENCE [LARGE SCALE GENOMIC DNA]</scope>
    <source>
        <strain evidence="5 6">DSM 5391</strain>
    </source>
</reference>
<keyword evidence="6" id="KW-1185">Reference proteome</keyword>
<protein>
    <recommendedName>
        <fullName evidence="4">SLH domain-containing protein</fullName>
    </recommendedName>
</protein>
<dbReference type="RefSeq" id="WP_184526703.1">
    <property type="nucleotide sequence ID" value="NZ_JACHGK010000009.1"/>
</dbReference>
<dbReference type="Pfam" id="PF00395">
    <property type="entry name" value="SLH"/>
    <property type="match status" value="3"/>
</dbReference>
<evidence type="ECO:0000256" key="2">
    <source>
        <dbReference type="SAM" id="MobiDB-lite"/>
    </source>
</evidence>
<feature type="domain" description="SLH" evidence="4">
    <location>
        <begin position="32"/>
        <end position="95"/>
    </location>
</feature>
<feature type="domain" description="SLH" evidence="4">
    <location>
        <begin position="154"/>
        <end position="217"/>
    </location>
</feature>
<evidence type="ECO:0000256" key="1">
    <source>
        <dbReference type="ARBA" id="ARBA00022729"/>
    </source>
</evidence>
<organism evidence="5 6">
    <name type="scientific">Bacillus benzoevorans</name>
    <dbReference type="NCBI Taxonomy" id="1456"/>
    <lineage>
        <taxon>Bacteria</taxon>
        <taxon>Bacillati</taxon>
        <taxon>Bacillota</taxon>
        <taxon>Bacilli</taxon>
        <taxon>Bacillales</taxon>
        <taxon>Bacillaceae</taxon>
        <taxon>Bacillus</taxon>
    </lineage>
</organism>
<dbReference type="Proteomes" id="UP000531594">
    <property type="component" value="Unassembled WGS sequence"/>
</dbReference>
<dbReference type="InterPro" id="IPR001119">
    <property type="entry name" value="SLH_dom"/>
</dbReference>
<evidence type="ECO:0000313" key="6">
    <source>
        <dbReference type="Proteomes" id="UP000531594"/>
    </source>
</evidence>
<sequence>MAKSANSKKYIAAALSTVVAASVAAPAAANVQAAGFDDVAGGAFYYDAVTKLAGKGIINGFADKTFRPNQDVTRGQTAQILAGVLGLNGENAPDPGFKDVKKNNPFYKAIAALSNAGIINGVTKETFQPNKPITRAEMSRMLTTAFDLIENTTAASGFTDVPLDKWYAGCVGALVEKGITFGKSAKTFAPNEKVTRGQIASFIYRAQENLAETQVIESVTDTAVVIDGVAYQAAKALQSLFNAGNAAALTNAKIQFKADNGVITRVTSLDITKAGAAASGNIVLDGQGTVIDGNVTVAGDFITLKNLTVKGNLKIGSEVQNSFIADTLHVLGKTILTDAPIQTAGLSELANITFIDSVLKAVEVNKIVDLVTQGASSLQDVSVSADVHISAEDRSSIAKMTVKTGAAQVQINAAVDELIIDGTGGLTISGNATLGNVKIIKDAEVNLNVTGAVESLQLVNHAASLLLSIGTEVGKVILPEGSAAEKIIANFEKVKEYIGTIIEDTKQPKDMNEAEKEDPDEGLNEEQANANAPIDPADTIAPAAPSISFIGKDVAGGVVDLSDLKNGLKTRVSIPVTGETGAKAGDILKMQMVSEQGKPIVETYKLTQQDIARGYVDREMKTNALRNLLGGLLGDTLGSVMGGITKASIGQAAVTELVMSPGPVVTADTVIRADKAETETETVAAASLIVHEDGTADVIDANGQVVASGFLSDLLGGVTGVVKGVLNLIVGSNGIVNLDGILGTPVEELLDGTVNVVDGMVKLADGVLLTVIDGIVIGGVVNGLVSGAEDVIVKVQLIDQAGNHSPETKQVYKFKISEALPL</sequence>
<dbReference type="EMBL" id="JACHGK010000009">
    <property type="protein sequence ID" value="MBB6446052.1"/>
    <property type="molecule type" value="Genomic_DNA"/>
</dbReference>
<feature type="region of interest" description="Disordered" evidence="2">
    <location>
        <begin position="505"/>
        <end position="526"/>
    </location>
</feature>
<feature type="signal peptide" evidence="3">
    <location>
        <begin position="1"/>
        <end position="27"/>
    </location>
</feature>
<dbReference type="InterPro" id="IPR051465">
    <property type="entry name" value="Cell_Envelope_Struct_Comp"/>
</dbReference>
<dbReference type="PANTHER" id="PTHR43308">
    <property type="entry name" value="OUTER MEMBRANE PROTEIN ALPHA-RELATED"/>
    <property type="match status" value="1"/>
</dbReference>
<feature type="compositionally biased region" description="Basic and acidic residues" evidence="2">
    <location>
        <begin position="505"/>
        <end position="514"/>
    </location>
</feature>
<feature type="compositionally biased region" description="Acidic residues" evidence="2">
    <location>
        <begin position="515"/>
        <end position="524"/>
    </location>
</feature>
<name>A0A7X0LX16_9BACI</name>
<dbReference type="AlphaFoldDB" id="A0A7X0LX16"/>
<evidence type="ECO:0000259" key="4">
    <source>
        <dbReference type="PROSITE" id="PS51272"/>
    </source>
</evidence>
<gene>
    <name evidence="5" type="ORF">HNR53_002702</name>
</gene>
<proteinExistence type="predicted"/>
<accession>A0A7X0LX16</accession>
<comment type="caution">
    <text evidence="5">The sequence shown here is derived from an EMBL/GenBank/DDBJ whole genome shotgun (WGS) entry which is preliminary data.</text>
</comment>
<evidence type="ECO:0000256" key="3">
    <source>
        <dbReference type="SAM" id="SignalP"/>
    </source>
</evidence>
<evidence type="ECO:0000313" key="5">
    <source>
        <dbReference type="EMBL" id="MBB6446052.1"/>
    </source>
</evidence>
<dbReference type="PROSITE" id="PS51272">
    <property type="entry name" value="SLH"/>
    <property type="match status" value="3"/>
</dbReference>
<feature type="chain" id="PRO_5039035281" description="SLH domain-containing protein" evidence="3">
    <location>
        <begin position="28"/>
        <end position="822"/>
    </location>
</feature>
<dbReference type="PANTHER" id="PTHR43308:SF5">
    <property type="entry name" value="S-LAYER PROTEIN _ PEPTIDOGLYCAN ENDO-BETA-N-ACETYLGLUCOSAMINIDASE"/>
    <property type="match status" value="1"/>
</dbReference>
<feature type="domain" description="SLH" evidence="4">
    <location>
        <begin position="97"/>
        <end position="153"/>
    </location>
</feature>
<keyword evidence="1 3" id="KW-0732">Signal</keyword>